<dbReference type="AlphaFoldDB" id="A0A3N0Z2Y0"/>
<accession>A0A3N0Z2Y0</accession>
<comment type="caution">
    <text evidence="2">The sequence shown here is derived from an EMBL/GenBank/DDBJ whole genome shotgun (WGS) entry which is preliminary data.</text>
</comment>
<evidence type="ECO:0000313" key="3">
    <source>
        <dbReference type="Proteomes" id="UP000281406"/>
    </source>
</evidence>
<evidence type="ECO:0000256" key="1">
    <source>
        <dbReference type="SAM" id="MobiDB-lite"/>
    </source>
</evidence>
<feature type="region of interest" description="Disordered" evidence="1">
    <location>
        <begin position="1"/>
        <end position="22"/>
    </location>
</feature>
<keyword evidence="3" id="KW-1185">Reference proteome</keyword>
<reference evidence="2 3" key="1">
    <citation type="submission" date="2018-10" db="EMBL/GenBank/DDBJ databases">
        <title>Genome assembly for a Yunnan-Guizhou Plateau 3E fish, Anabarilius grahami (Regan), and its evolutionary and genetic applications.</title>
        <authorList>
            <person name="Jiang W."/>
        </authorList>
    </citation>
    <scope>NUCLEOTIDE SEQUENCE [LARGE SCALE GENOMIC DNA]</scope>
    <source>
        <strain evidence="2">AG-KIZ</strain>
        <tissue evidence="2">Muscle</tissue>
    </source>
</reference>
<protein>
    <submittedName>
        <fullName evidence="2">Uncharacterized protein</fullName>
    </submittedName>
</protein>
<organism evidence="2 3">
    <name type="scientific">Anabarilius grahami</name>
    <name type="common">Kanglang fish</name>
    <name type="synonym">Barilius grahami</name>
    <dbReference type="NCBI Taxonomy" id="495550"/>
    <lineage>
        <taxon>Eukaryota</taxon>
        <taxon>Metazoa</taxon>
        <taxon>Chordata</taxon>
        <taxon>Craniata</taxon>
        <taxon>Vertebrata</taxon>
        <taxon>Euteleostomi</taxon>
        <taxon>Actinopterygii</taxon>
        <taxon>Neopterygii</taxon>
        <taxon>Teleostei</taxon>
        <taxon>Ostariophysi</taxon>
        <taxon>Cypriniformes</taxon>
        <taxon>Xenocyprididae</taxon>
        <taxon>Xenocypridinae</taxon>
        <taxon>Xenocypridinae incertae sedis</taxon>
        <taxon>Anabarilius</taxon>
    </lineage>
</organism>
<name>A0A3N0Z2Y0_ANAGA</name>
<dbReference type="EMBL" id="RJVU01014363">
    <property type="protein sequence ID" value="ROL52840.1"/>
    <property type="molecule type" value="Genomic_DNA"/>
</dbReference>
<gene>
    <name evidence="2" type="ORF">DPX16_8403</name>
</gene>
<feature type="region of interest" description="Disordered" evidence="1">
    <location>
        <begin position="36"/>
        <end position="60"/>
    </location>
</feature>
<proteinExistence type="predicted"/>
<sequence>MTDHGGAEGAQSQGGADRLKGRGGVMGLGFCGEARGSISKSLAGGDKTQVGAKELKGRQR</sequence>
<evidence type="ECO:0000313" key="2">
    <source>
        <dbReference type="EMBL" id="ROL52840.1"/>
    </source>
</evidence>
<dbReference type="Proteomes" id="UP000281406">
    <property type="component" value="Unassembled WGS sequence"/>
</dbReference>